<gene>
    <name evidence="1" type="ORF">PSYICH_LOCUS7831</name>
</gene>
<accession>A0A9P0CWM9</accession>
<name>A0A9P0CWM9_9CUCU</name>
<sequence length="428" mass="48744">MLFQIDKSKLYQKLFESFKKSHTSTKVQNVQKLVNEVWRNYKLQAKSDKELDIIVSKRIEEELQTATKNNSNLLHFFPSAADDKRRTESIRKVKTLDECTQELRKIGFDISRSGTYLRLIPRKSNSAEGRRHVSTVPVKLIRAQTNHHKSHLDSKFVETSIHYLENIASILGPDQVFFISQDDKARVPIGVTAANKQAPLLMHMEFRIKLPDNDWVIAVRHKLIPSVYASTMLGQPEAVGYSGPTYIAIRSGKHTSSTANTHTQDFDTLLELEEFRPSAKTDHGLVKPVRHDLDALFLATNAPGSAYNRVARRMAPLSRELAGLILPHDIHLDERGVINDEHLERSNFEFAGNVLAEVWSSMEIDGYNVTAKYVGAGEQDLSDFPVIKWYSESQYLLQIVKCRNTECCRPRSGLFRLLDNRFLPPTNS</sequence>
<keyword evidence="2" id="KW-1185">Reference proteome</keyword>
<evidence type="ECO:0000313" key="1">
    <source>
        <dbReference type="EMBL" id="CAH1105641.1"/>
    </source>
</evidence>
<dbReference type="PANTHER" id="PTHR46954">
    <property type="entry name" value="C2H2-TYPE DOMAIN-CONTAINING PROTEIN"/>
    <property type="match status" value="1"/>
</dbReference>
<reference evidence="1" key="1">
    <citation type="submission" date="2022-01" db="EMBL/GenBank/DDBJ databases">
        <authorList>
            <person name="King R."/>
        </authorList>
    </citation>
    <scope>NUCLEOTIDE SEQUENCE</scope>
</reference>
<protein>
    <submittedName>
        <fullName evidence="1">Uncharacterized protein</fullName>
    </submittedName>
</protein>
<dbReference type="AlphaFoldDB" id="A0A9P0CWM9"/>
<dbReference type="PANTHER" id="PTHR46954:SF1">
    <property type="entry name" value="C2H2-TYPE DOMAIN-CONTAINING PROTEIN"/>
    <property type="match status" value="1"/>
</dbReference>
<evidence type="ECO:0000313" key="2">
    <source>
        <dbReference type="Proteomes" id="UP001153636"/>
    </source>
</evidence>
<proteinExistence type="predicted"/>
<dbReference type="OrthoDB" id="10065089at2759"/>
<organism evidence="1 2">
    <name type="scientific">Psylliodes chrysocephalus</name>
    <dbReference type="NCBI Taxonomy" id="3402493"/>
    <lineage>
        <taxon>Eukaryota</taxon>
        <taxon>Metazoa</taxon>
        <taxon>Ecdysozoa</taxon>
        <taxon>Arthropoda</taxon>
        <taxon>Hexapoda</taxon>
        <taxon>Insecta</taxon>
        <taxon>Pterygota</taxon>
        <taxon>Neoptera</taxon>
        <taxon>Endopterygota</taxon>
        <taxon>Coleoptera</taxon>
        <taxon>Polyphaga</taxon>
        <taxon>Cucujiformia</taxon>
        <taxon>Chrysomeloidea</taxon>
        <taxon>Chrysomelidae</taxon>
        <taxon>Galerucinae</taxon>
        <taxon>Alticini</taxon>
        <taxon>Psylliodes</taxon>
    </lineage>
</organism>
<dbReference type="Proteomes" id="UP001153636">
    <property type="component" value="Chromosome 2"/>
</dbReference>
<dbReference type="EMBL" id="OV651814">
    <property type="protein sequence ID" value="CAH1105641.1"/>
    <property type="molecule type" value="Genomic_DNA"/>
</dbReference>